<sequence length="416" mass="46870">MELVRIDGPFGSNRKVDMYQDSGIPYIRVKDVLPSGIFLDKLKYISHEKHNELIRSRVVTGNVLITIAGRLGTAAVFPETLKEGNITGHIIGLELSTEINYHYVATFINSQLGEFQAIRLGHRTTRPELNLSEVGEFIIPVPPRYIQDNISQLMQDSYAKRQNKLSEAERLHQEIDKYLLGELGIDIIKLKSQRRTIKSIRCLTSGRFDFEAVVTLQEINFGLIKPVLLQEVVRQVNQRVTPVDEYANENINYIGLGNIASNTGELVDFFPVKGEEVLNSSPKFELGDILFGRMRPYLNKVWLAEFDGVCSGKAVVLRPNKQKVDPIFLQALLLSQITLNQVVPLQSGTSLPRVSASDILSIKLPIPEDLNKQRKISAEISRRRAEAKKLCIEAENLVNEAKTRVERIILGEEDAT</sequence>
<evidence type="ECO:0000256" key="3">
    <source>
        <dbReference type="ARBA" id="ARBA00023125"/>
    </source>
</evidence>
<name>A0A367RVV7_NOSPU</name>
<dbReference type="Gene3D" id="3.90.220.20">
    <property type="entry name" value="DNA methylase specificity domains"/>
    <property type="match status" value="2"/>
</dbReference>
<gene>
    <name evidence="5" type="ORF">A6769_04605</name>
</gene>
<evidence type="ECO:0000313" key="5">
    <source>
        <dbReference type="EMBL" id="RCJ39853.1"/>
    </source>
</evidence>
<dbReference type="InterPro" id="IPR000055">
    <property type="entry name" value="Restrct_endonuc_typeI_TRD"/>
</dbReference>
<dbReference type="Proteomes" id="UP000252085">
    <property type="component" value="Unassembled WGS sequence"/>
</dbReference>
<evidence type="ECO:0000256" key="1">
    <source>
        <dbReference type="ARBA" id="ARBA00010923"/>
    </source>
</evidence>
<dbReference type="EMBL" id="LXQE01000085">
    <property type="protein sequence ID" value="RCJ39853.1"/>
    <property type="molecule type" value="Genomic_DNA"/>
</dbReference>
<comment type="caution">
    <text evidence="5">The sequence shown here is derived from an EMBL/GenBank/DDBJ whole genome shotgun (WGS) entry which is preliminary data.</text>
</comment>
<dbReference type="PANTHER" id="PTHR30408:SF12">
    <property type="entry name" value="TYPE I RESTRICTION ENZYME MJAVIII SPECIFICITY SUBUNIT"/>
    <property type="match status" value="1"/>
</dbReference>
<dbReference type="AlphaFoldDB" id="A0A367RVV7"/>
<proteinExistence type="inferred from homology"/>
<feature type="domain" description="Type I restriction modification DNA specificity" evidence="4">
    <location>
        <begin position="17"/>
        <end position="159"/>
    </location>
</feature>
<evidence type="ECO:0000259" key="4">
    <source>
        <dbReference type="Pfam" id="PF01420"/>
    </source>
</evidence>
<evidence type="ECO:0000256" key="2">
    <source>
        <dbReference type="ARBA" id="ARBA00022747"/>
    </source>
</evidence>
<dbReference type="GO" id="GO:0009307">
    <property type="term" value="P:DNA restriction-modification system"/>
    <property type="evidence" value="ECO:0007669"/>
    <property type="project" value="UniProtKB-KW"/>
</dbReference>
<dbReference type="PANTHER" id="PTHR30408">
    <property type="entry name" value="TYPE-1 RESTRICTION ENZYME ECOKI SPECIFICITY PROTEIN"/>
    <property type="match status" value="1"/>
</dbReference>
<feature type="domain" description="Type I restriction modification DNA specificity" evidence="4">
    <location>
        <begin position="244"/>
        <end position="378"/>
    </location>
</feature>
<dbReference type="SUPFAM" id="SSF116734">
    <property type="entry name" value="DNA methylase specificity domain"/>
    <property type="match status" value="2"/>
</dbReference>
<keyword evidence="3" id="KW-0238">DNA-binding</keyword>
<accession>A0A367RVV7</accession>
<reference evidence="5 6" key="1">
    <citation type="submission" date="2016-04" db="EMBL/GenBank/DDBJ databases">
        <authorList>
            <person name="Evans L.H."/>
            <person name="Alamgir A."/>
            <person name="Owens N."/>
            <person name="Weber N.D."/>
            <person name="Virtaneva K."/>
            <person name="Barbian K."/>
            <person name="Babar A."/>
            <person name="Rosenke K."/>
        </authorList>
    </citation>
    <scope>NUCLEOTIDE SEQUENCE [LARGE SCALE GENOMIC DNA]</scope>
    <source>
        <strain evidence="5">NIES-2108</strain>
    </source>
</reference>
<protein>
    <recommendedName>
        <fullName evidence="4">Type I restriction modification DNA specificity domain-containing protein</fullName>
    </recommendedName>
</protein>
<dbReference type="Pfam" id="PF01420">
    <property type="entry name" value="Methylase_S"/>
    <property type="match status" value="2"/>
</dbReference>
<dbReference type="InterPro" id="IPR052021">
    <property type="entry name" value="Type-I_RS_S_subunit"/>
</dbReference>
<organism evidence="5 6">
    <name type="scientific">Nostoc punctiforme NIES-2108</name>
    <dbReference type="NCBI Taxonomy" id="1356359"/>
    <lineage>
        <taxon>Bacteria</taxon>
        <taxon>Bacillati</taxon>
        <taxon>Cyanobacteriota</taxon>
        <taxon>Cyanophyceae</taxon>
        <taxon>Nostocales</taxon>
        <taxon>Nostocaceae</taxon>
        <taxon>Nostoc</taxon>
    </lineage>
</organism>
<comment type="similarity">
    <text evidence="1">Belongs to the type-I restriction system S methylase family.</text>
</comment>
<evidence type="ECO:0000313" key="6">
    <source>
        <dbReference type="Proteomes" id="UP000252085"/>
    </source>
</evidence>
<keyword evidence="2" id="KW-0680">Restriction system</keyword>
<dbReference type="GO" id="GO:0003677">
    <property type="term" value="F:DNA binding"/>
    <property type="evidence" value="ECO:0007669"/>
    <property type="project" value="UniProtKB-KW"/>
</dbReference>
<dbReference type="InterPro" id="IPR044946">
    <property type="entry name" value="Restrct_endonuc_typeI_TRD_sf"/>
</dbReference>